<dbReference type="PANTHER" id="PTHR48475:SF1">
    <property type="entry name" value="RNASE H TYPE-1 DOMAIN-CONTAINING PROTEIN"/>
    <property type="match status" value="1"/>
</dbReference>
<dbReference type="GO" id="GO:0015074">
    <property type="term" value="P:DNA integration"/>
    <property type="evidence" value="ECO:0007669"/>
    <property type="project" value="InterPro"/>
</dbReference>
<evidence type="ECO:0000259" key="1">
    <source>
        <dbReference type="PROSITE" id="PS50994"/>
    </source>
</evidence>
<keyword evidence="3" id="KW-1185">Reference proteome</keyword>
<dbReference type="Gene3D" id="3.30.420.10">
    <property type="entry name" value="Ribonuclease H-like superfamily/Ribonuclease H"/>
    <property type="match status" value="1"/>
</dbReference>
<organism evidence="2 3">
    <name type="scientific">Mucuna pruriens</name>
    <name type="common">Velvet bean</name>
    <name type="synonym">Dolichos pruriens</name>
    <dbReference type="NCBI Taxonomy" id="157652"/>
    <lineage>
        <taxon>Eukaryota</taxon>
        <taxon>Viridiplantae</taxon>
        <taxon>Streptophyta</taxon>
        <taxon>Embryophyta</taxon>
        <taxon>Tracheophyta</taxon>
        <taxon>Spermatophyta</taxon>
        <taxon>Magnoliopsida</taxon>
        <taxon>eudicotyledons</taxon>
        <taxon>Gunneridae</taxon>
        <taxon>Pentapetalae</taxon>
        <taxon>rosids</taxon>
        <taxon>fabids</taxon>
        <taxon>Fabales</taxon>
        <taxon>Fabaceae</taxon>
        <taxon>Papilionoideae</taxon>
        <taxon>50 kb inversion clade</taxon>
        <taxon>NPAAA clade</taxon>
        <taxon>indigoferoid/millettioid clade</taxon>
        <taxon>Phaseoleae</taxon>
        <taxon>Mucuna</taxon>
    </lineage>
</organism>
<dbReference type="GO" id="GO:0003676">
    <property type="term" value="F:nucleic acid binding"/>
    <property type="evidence" value="ECO:0007669"/>
    <property type="project" value="InterPro"/>
</dbReference>
<dbReference type="AlphaFoldDB" id="A0A371FAX2"/>
<evidence type="ECO:0000313" key="2">
    <source>
        <dbReference type="EMBL" id="RDX75442.1"/>
    </source>
</evidence>
<reference evidence="2" key="1">
    <citation type="submission" date="2018-05" db="EMBL/GenBank/DDBJ databases">
        <title>Draft genome of Mucuna pruriens seed.</title>
        <authorList>
            <person name="Nnadi N.E."/>
            <person name="Vos R."/>
            <person name="Hasami M.H."/>
            <person name="Devisetty U.K."/>
            <person name="Aguiy J.C."/>
        </authorList>
    </citation>
    <scope>NUCLEOTIDE SEQUENCE [LARGE SCALE GENOMIC DNA]</scope>
    <source>
        <strain evidence="2">JCA_2017</strain>
    </source>
</reference>
<accession>A0A371FAX2</accession>
<dbReference type="InterPro" id="IPR036397">
    <property type="entry name" value="RNaseH_sf"/>
</dbReference>
<evidence type="ECO:0000313" key="3">
    <source>
        <dbReference type="Proteomes" id="UP000257109"/>
    </source>
</evidence>
<feature type="domain" description="Integrase catalytic" evidence="1">
    <location>
        <begin position="56"/>
        <end position="152"/>
    </location>
</feature>
<dbReference type="SUPFAM" id="SSF53098">
    <property type="entry name" value="Ribonuclease H-like"/>
    <property type="match status" value="1"/>
</dbReference>
<protein>
    <submittedName>
        <fullName evidence="2">Pro-Pol polyprotein</fullName>
    </submittedName>
</protein>
<sequence>MRILERGSQKRQEDTKKVSSRFLPKWKYPLQEEHGHGAAPATSYPNDKCSGKIHQYGLPAHIIIENGTNLNNKMMIEPCEQSKIQHHNSTPYRPKMNGVVEVANKNIKKIVQKMVVTYKDWHEMLPYALHGYHTSVRTSTEITPYSLVYDMEAVLPIEVEIPSLRVLAKVELEEVEWIQSQLDQLNMIEEKWLMALCHGQLYQKRIKSTFDKRARPRVFKEEDLVLKKMLPIAIDRRGKWAPNYKGPYVVKHAFSRGALILIDNDGRELKHPVNVDSVKLFYP</sequence>
<dbReference type="PROSITE" id="PS50994">
    <property type="entry name" value="INTEGRASE"/>
    <property type="match status" value="1"/>
</dbReference>
<feature type="non-terminal residue" evidence="2">
    <location>
        <position position="1"/>
    </location>
</feature>
<proteinExistence type="predicted"/>
<comment type="caution">
    <text evidence="2">The sequence shown here is derived from an EMBL/GenBank/DDBJ whole genome shotgun (WGS) entry which is preliminary data.</text>
</comment>
<dbReference type="PANTHER" id="PTHR48475">
    <property type="entry name" value="RIBONUCLEASE H"/>
    <property type="match status" value="1"/>
</dbReference>
<name>A0A371FAX2_MUCPR</name>
<dbReference type="Proteomes" id="UP000257109">
    <property type="component" value="Unassembled WGS sequence"/>
</dbReference>
<dbReference type="InterPro" id="IPR012337">
    <property type="entry name" value="RNaseH-like_sf"/>
</dbReference>
<dbReference type="EMBL" id="QJKJ01009837">
    <property type="protein sequence ID" value="RDX75442.1"/>
    <property type="molecule type" value="Genomic_DNA"/>
</dbReference>
<gene>
    <name evidence="2" type="primary">pol</name>
    <name evidence="2" type="ORF">CR513_44667</name>
</gene>
<dbReference type="OrthoDB" id="413122at2759"/>
<dbReference type="InterPro" id="IPR001584">
    <property type="entry name" value="Integrase_cat-core"/>
</dbReference>